<evidence type="ECO:0000313" key="1">
    <source>
        <dbReference type="EMBL" id="EIC01908.1"/>
    </source>
</evidence>
<comment type="caution">
    <text evidence="1">The sequence shown here is derived from an EMBL/GenBank/DDBJ whole genome shotgun (WGS) entry which is preliminary data.</text>
</comment>
<keyword evidence="2" id="KW-1185">Reference proteome</keyword>
<dbReference type="AlphaFoldDB" id="H7EKK3"/>
<reference evidence="1 2" key="1">
    <citation type="submission" date="2011-09" db="EMBL/GenBank/DDBJ databases">
        <title>The draft genome of Treponema saccharophilum DSM 2985.</title>
        <authorList>
            <consortium name="US DOE Joint Genome Institute (JGI-PGF)"/>
            <person name="Lucas S."/>
            <person name="Copeland A."/>
            <person name="Lapidus A."/>
            <person name="Glavina del Rio T."/>
            <person name="Dalin E."/>
            <person name="Tice H."/>
            <person name="Bruce D."/>
            <person name="Goodwin L."/>
            <person name="Pitluck S."/>
            <person name="Peters L."/>
            <person name="Kyrpides N."/>
            <person name="Mavromatis K."/>
            <person name="Ivanova N."/>
            <person name="Markowitz V."/>
            <person name="Cheng J.-F."/>
            <person name="Hugenholtz P."/>
            <person name="Woyke T."/>
            <person name="Wu D."/>
            <person name="Gronow S."/>
            <person name="Wellnitz S."/>
            <person name="Brambilla E."/>
            <person name="Klenk H.-P."/>
            <person name="Eisen J.A."/>
        </authorList>
    </citation>
    <scope>NUCLEOTIDE SEQUENCE [LARGE SCALE GENOMIC DNA]</scope>
    <source>
        <strain evidence="1 2">DSM 2985</strain>
    </source>
</reference>
<organism evidence="1 2">
    <name type="scientific">Treponema saccharophilum DSM 2985</name>
    <dbReference type="NCBI Taxonomy" id="907348"/>
    <lineage>
        <taxon>Bacteria</taxon>
        <taxon>Pseudomonadati</taxon>
        <taxon>Spirochaetota</taxon>
        <taxon>Spirochaetia</taxon>
        <taxon>Spirochaetales</taxon>
        <taxon>Treponemataceae</taxon>
        <taxon>Treponema</taxon>
    </lineage>
</organism>
<accession>H7EKK3</accession>
<dbReference type="Proteomes" id="UP000003571">
    <property type="component" value="Unassembled WGS sequence"/>
</dbReference>
<dbReference type="InterPro" id="IPR057561">
    <property type="entry name" value="NADase_transloc"/>
</dbReference>
<name>H7EKK3_9SPIR</name>
<protein>
    <submittedName>
        <fullName evidence="1">Uncharacterized protein</fullName>
    </submittedName>
</protein>
<sequence length="492" mass="56554">MRVGNVKSAETAKENALETLEQRYGIPFVYVENVRGVPFDMETYRYWHSPGSFFKEKCYGEKAVPQYYGGQLALIMHYIFDGFVEPQESAGKCGLGYRVTVTKDSVKDAAWAYFVLPKVQNALYEIWKNRPKDLPFTDNFLVTAEPDAILLPKKFSEMSEEEIAEICLEKLYATIHIYLPPSGFWKRIQKDFIVASGQYGGDYKFSKDKEFDFEFNRQVEKLQKDITAAREFLFENGKDILKHISLRYAIHLDDGFMGMDGVIGTDIAKTGGMLDAAISAWTQIDRIERISSYYYESGKTREDSNWFHFREGNFFQDGRIGIKRIDRKEIRRREGDEESAKIPPGTFYTIKYTGEVREYADEIREEEVIDDGGGFGFIIDGSPIGTTLVLKCNRPVSGIIRIENGYFEKESELDYGRLKKLTVTNMANGKTKEVSLLDRTGEQILDLRDITEKGAFTNVYEFRIDETYKGKKWNAAAFSSWSADLEDLKKSR</sequence>
<dbReference type="EMBL" id="AGRW01000045">
    <property type="protein sequence ID" value="EIC01908.1"/>
    <property type="molecule type" value="Genomic_DNA"/>
</dbReference>
<dbReference type="NCBIfam" id="NF047619">
    <property type="entry name" value="NADase_discoid"/>
    <property type="match status" value="1"/>
</dbReference>
<proteinExistence type="predicted"/>
<dbReference type="PATRIC" id="fig|907348.3.peg.1424"/>
<dbReference type="STRING" id="907348.TresaDRAFT_1660"/>
<gene>
    <name evidence="1" type="ORF">TresaDRAFT_1660</name>
</gene>
<evidence type="ECO:0000313" key="2">
    <source>
        <dbReference type="Proteomes" id="UP000003571"/>
    </source>
</evidence>